<reference evidence="1" key="1">
    <citation type="journal article" date="2013" name="J. Plant Res.">
        <title>Effect of fungi and light on seed germination of three Opuntia species from semiarid lands of central Mexico.</title>
        <authorList>
            <person name="Delgado-Sanchez P."/>
            <person name="Jimenez-Bremont J.F."/>
            <person name="Guerrero-Gonzalez Mde L."/>
            <person name="Flores J."/>
        </authorList>
    </citation>
    <scope>NUCLEOTIDE SEQUENCE</scope>
    <source>
        <tissue evidence="1">Cladode</tissue>
    </source>
</reference>
<proteinExistence type="predicted"/>
<name>A0A7C8Z5Q6_OPUST</name>
<sequence>MIDTISVRLSKEYSIKLSPLKHRSSPPSDALNISWTPNNHKDGQEYRLAQLRLQVGIRSQRFHLIFVIPSSLKFKQYVIQQKSTDSQQIHKPNHIIPKIRRQQKFSSKNHTKVQALRSLYQRITSY</sequence>
<protein>
    <submittedName>
        <fullName evidence="1">Uncharacterized protein</fullName>
    </submittedName>
</protein>
<evidence type="ECO:0000313" key="1">
    <source>
        <dbReference type="EMBL" id="MBA4634170.1"/>
    </source>
</evidence>
<organism evidence="1">
    <name type="scientific">Opuntia streptacantha</name>
    <name type="common">Prickly pear cactus</name>
    <name type="synonym">Opuntia cardona</name>
    <dbReference type="NCBI Taxonomy" id="393608"/>
    <lineage>
        <taxon>Eukaryota</taxon>
        <taxon>Viridiplantae</taxon>
        <taxon>Streptophyta</taxon>
        <taxon>Embryophyta</taxon>
        <taxon>Tracheophyta</taxon>
        <taxon>Spermatophyta</taxon>
        <taxon>Magnoliopsida</taxon>
        <taxon>eudicotyledons</taxon>
        <taxon>Gunneridae</taxon>
        <taxon>Pentapetalae</taxon>
        <taxon>Caryophyllales</taxon>
        <taxon>Cactineae</taxon>
        <taxon>Cactaceae</taxon>
        <taxon>Opuntioideae</taxon>
        <taxon>Opuntia</taxon>
    </lineage>
</organism>
<dbReference type="AlphaFoldDB" id="A0A7C8Z5Q6"/>
<accession>A0A7C8Z5Q6</accession>
<dbReference type="EMBL" id="GISG01089639">
    <property type="protein sequence ID" value="MBA4634170.1"/>
    <property type="molecule type" value="Transcribed_RNA"/>
</dbReference>
<reference evidence="1" key="2">
    <citation type="submission" date="2020-07" db="EMBL/GenBank/DDBJ databases">
        <authorList>
            <person name="Vera ALvarez R."/>
            <person name="Arias-Moreno D.M."/>
            <person name="Jimenez-Jacinto V."/>
            <person name="Jimenez-Bremont J.F."/>
            <person name="Swaminathan K."/>
            <person name="Moose S.P."/>
            <person name="Guerrero-Gonzalez M.L."/>
            <person name="Marino-Ramirez L."/>
            <person name="Landsman D."/>
            <person name="Rodriguez-Kessler M."/>
            <person name="Delgado-Sanchez P."/>
        </authorList>
    </citation>
    <scope>NUCLEOTIDE SEQUENCE</scope>
    <source>
        <tissue evidence="1">Cladode</tissue>
    </source>
</reference>